<dbReference type="GO" id="GO:0003676">
    <property type="term" value="F:nucleic acid binding"/>
    <property type="evidence" value="ECO:0007669"/>
    <property type="project" value="InterPro"/>
</dbReference>
<dbReference type="InterPro" id="IPR053151">
    <property type="entry name" value="RNase_H-like"/>
</dbReference>
<dbReference type="EMBL" id="RDQH01000328">
    <property type="protein sequence ID" value="RXI07352.1"/>
    <property type="molecule type" value="Genomic_DNA"/>
</dbReference>
<dbReference type="Proteomes" id="UP000290289">
    <property type="component" value="Chromosome 2"/>
</dbReference>
<dbReference type="PANTHER" id="PTHR47723:SF19">
    <property type="entry name" value="POLYNUCLEOTIDYL TRANSFERASE, RIBONUCLEASE H-LIKE SUPERFAMILY PROTEIN"/>
    <property type="match status" value="1"/>
</dbReference>
<accession>A0A498KNR9</accession>
<evidence type="ECO:0000259" key="2">
    <source>
        <dbReference type="Pfam" id="PF13456"/>
    </source>
</evidence>
<feature type="domain" description="RNase H type-1" evidence="2">
    <location>
        <begin position="69"/>
        <end position="132"/>
    </location>
</feature>
<evidence type="ECO:0000256" key="1">
    <source>
        <dbReference type="SAM" id="MobiDB-lite"/>
    </source>
</evidence>
<gene>
    <name evidence="3" type="ORF">DVH24_026488</name>
</gene>
<organism evidence="3 4">
    <name type="scientific">Malus domestica</name>
    <name type="common">Apple</name>
    <name type="synonym">Pyrus malus</name>
    <dbReference type="NCBI Taxonomy" id="3750"/>
    <lineage>
        <taxon>Eukaryota</taxon>
        <taxon>Viridiplantae</taxon>
        <taxon>Streptophyta</taxon>
        <taxon>Embryophyta</taxon>
        <taxon>Tracheophyta</taxon>
        <taxon>Spermatophyta</taxon>
        <taxon>Magnoliopsida</taxon>
        <taxon>eudicotyledons</taxon>
        <taxon>Gunneridae</taxon>
        <taxon>Pentapetalae</taxon>
        <taxon>rosids</taxon>
        <taxon>fabids</taxon>
        <taxon>Rosales</taxon>
        <taxon>Rosaceae</taxon>
        <taxon>Amygdaloideae</taxon>
        <taxon>Maleae</taxon>
        <taxon>Malus</taxon>
    </lineage>
</organism>
<dbReference type="InterPro" id="IPR044730">
    <property type="entry name" value="RNase_H-like_dom_plant"/>
</dbReference>
<sequence length="168" mass="19329">RQYDKKQYVRGDEGRDEDRRGENPTSKRKTGLINHTKDGCLINVDASWRQGESRGAVGVMIRDSSGRCLAVKMREVIVEFDFLPVITWLNESINKATWEAFPMLTRAFDIGASLHTCKWSWIPRSGNEAAYFVMSHQVLEMRNYVWASRSPYSFVRILNKDILPCPPS</sequence>
<feature type="region of interest" description="Disordered" evidence="1">
    <location>
        <begin position="1"/>
        <end position="32"/>
    </location>
</feature>
<dbReference type="Pfam" id="PF13456">
    <property type="entry name" value="RVT_3"/>
    <property type="match status" value="1"/>
</dbReference>
<protein>
    <recommendedName>
        <fullName evidence="2">RNase H type-1 domain-containing protein</fullName>
    </recommendedName>
</protein>
<dbReference type="GO" id="GO:0004523">
    <property type="term" value="F:RNA-DNA hybrid ribonuclease activity"/>
    <property type="evidence" value="ECO:0007669"/>
    <property type="project" value="InterPro"/>
</dbReference>
<comment type="caution">
    <text evidence="3">The sequence shown here is derived from an EMBL/GenBank/DDBJ whole genome shotgun (WGS) entry which is preliminary data.</text>
</comment>
<name>A0A498KNR9_MALDO</name>
<dbReference type="InterPro" id="IPR002156">
    <property type="entry name" value="RNaseH_domain"/>
</dbReference>
<dbReference type="PANTHER" id="PTHR47723">
    <property type="entry name" value="OS05G0353850 PROTEIN"/>
    <property type="match status" value="1"/>
</dbReference>
<reference evidence="3 4" key="1">
    <citation type="submission" date="2018-10" db="EMBL/GenBank/DDBJ databases">
        <title>A high-quality apple genome assembly.</title>
        <authorList>
            <person name="Hu J."/>
        </authorList>
    </citation>
    <scope>NUCLEOTIDE SEQUENCE [LARGE SCALE GENOMIC DNA]</scope>
    <source>
        <strain evidence="4">cv. HFTH1</strain>
        <tissue evidence="3">Young leaf</tissue>
    </source>
</reference>
<dbReference type="AlphaFoldDB" id="A0A498KNR9"/>
<feature type="non-terminal residue" evidence="3">
    <location>
        <position position="1"/>
    </location>
</feature>
<evidence type="ECO:0000313" key="4">
    <source>
        <dbReference type="Proteomes" id="UP000290289"/>
    </source>
</evidence>
<evidence type="ECO:0000313" key="3">
    <source>
        <dbReference type="EMBL" id="RXI07352.1"/>
    </source>
</evidence>
<proteinExistence type="predicted"/>
<feature type="compositionally biased region" description="Basic and acidic residues" evidence="1">
    <location>
        <begin position="1"/>
        <end position="22"/>
    </location>
</feature>
<keyword evidence="4" id="KW-1185">Reference proteome</keyword>
<dbReference type="CDD" id="cd06222">
    <property type="entry name" value="RNase_H_like"/>
    <property type="match status" value="1"/>
</dbReference>